<organism evidence="1">
    <name type="scientific">Anguilla anguilla</name>
    <name type="common">European freshwater eel</name>
    <name type="synonym">Muraena anguilla</name>
    <dbReference type="NCBI Taxonomy" id="7936"/>
    <lineage>
        <taxon>Eukaryota</taxon>
        <taxon>Metazoa</taxon>
        <taxon>Chordata</taxon>
        <taxon>Craniata</taxon>
        <taxon>Vertebrata</taxon>
        <taxon>Euteleostomi</taxon>
        <taxon>Actinopterygii</taxon>
        <taxon>Neopterygii</taxon>
        <taxon>Teleostei</taxon>
        <taxon>Anguilliformes</taxon>
        <taxon>Anguillidae</taxon>
        <taxon>Anguilla</taxon>
    </lineage>
</organism>
<dbReference type="AlphaFoldDB" id="A0A0E9X4V7"/>
<dbReference type="EMBL" id="GBXM01011667">
    <property type="protein sequence ID" value="JAH96910.1"/>
    <property type="molecule type" value="Transcribed_RNA"/>
</dbReference>
<sequence length="57" mass="5744">MNKGGGGVLVEFGASALAVCSVSSTLDFWSVVLSLLLGVGEGVVGEDTSDKHASIYN</sequence>
<proteinExistence type="predicted"/>
<evidence type="ECO:0000313" key="1">
    <source>
        <dbReference type="EMBL" id="JAH96910.1"/>
    </source>
</evidence>
<name>A0A0E9X4V7_ANGAN</name>
<reference evidence="1" key="1">
    <citation type="submission" date="2014-11" db="EMBL/GenBank/DDBJ databases">
        <authorList>
            <person name="Amaro Gonzalez C."/>
        </authorList>
    </citation>
    <scope>NUCLEOTIDE SEQUENCE</scope>
</reference>
<reference evidence="1" key="2">
    <citation type="journal article" date="2015" name="Fish Shellfish Immunol.">
        <title>Early steps in the European eel (Anguilla anguilla)-Vibrio vulnificus interaction in the gills: Role of the RtxA13 toxin.</title>
        <authorList>
            <person name="Callol A."/>
            <person name="Pajuelo D."/>
            <person name="Ebbesson L."/>
            <person name="Teles M."/>
            <person name="MacKenzie S."/>
            <person name="Amaro C."/>
        </authorList>
    </citation>
    <scope>NUCLEOTIDE SEQUENCE</scope>
</reference>
<accession>A0A0E9X4V7</accession>
<protein>
    <submittedName>
        <fullName evidence="1">Uncharacterized protein</fullName>
    </submittedName>
</protein>